<name>A0AAE3HF01_9FIRM</name>
<organism evidence="2 3">
    <name type="scientific">Irregularibacter muris</name>
    <dbReference type="NCBI Taxonomy" id="1796619"/>
    <lineage>
        <taxon>Bacteria</taxon>
        <taxon>Bacillati</taxon>
        <taxon>Bacillota</taxon>
        <taxon>Clostridia</taxon>
        <taxon>Eubacteriales</taxon>
        <taxon>Eubacteriaceae</taxon>
        <taxon>Irregularibacter</taxon>
    </lineage>
</organism>
<dbReference type="AlphaFoldDB" id="A0AAE3HF01"/>
<reference evidence="2" key="1">
    <citation type="submission" date="2022-07" db="EMBL/GenBank/DDBJ databases">
        <title>Enhanced cultured diversity of the mouse gut microbiota enables custom-made synthetic communities.</title>
        <authorList>
            <person name="Afrizal A."/>
        </authorList>
    </citation>
    <scope>NUCLEOTIDE SEQUENCE</scope>
    <source>
        <strain evidence="2">DSM 28593</strain>
    </source>
</reference>
<evidence type="ECO:0000313" key="2">
    <source>
        <dbReference type="EMBL" id="MCR1898224.1"/>
    </source>
</evidence>
<keyword evidence="3" id="KW-1185">Reference proteome</keyword>
<protein>
    <submittedName>
        <fullName evidence="2">NUDIX hydrolase</fullName>
    </submittedName>
</protein>
<dbReference type="InterPro" id="IPR000086">
    <property type="entry name" value="NUDIX_hydrolase_dom"/>
</dbReference>
<comment type="caution">
    <text evidence="2">The sequence shown here is derived from an EMBL/GenBank/DDBJ whole genome shotgun (WGS) entry which is preliminary data.</text>
</comment>
<evidence type="ECO:0000259" key="1">
    <source>
        <dbReference type="PROSITE" id="PS51462"/>
    </source>
</evidence>
<dbReference type="Gene3D" id="3.90.79.10">
    <property type="entry name" value="Nucleoside Triphosphate Pyrophosphohydrolase"/>
    <property type="match status" value="1"/>
</dbReference>
<keyword evidence="2" id="KW-0378">Hydrolase</keyword>
<dbReference type="PROSITE" id="PS51462">
    <property type="entry name" value="NUDIX"/>
    <property type="match status" value="1"/>
</dbReference>
<dbReference type="SUPFAM" id="SSF55811">
    <property type="entry name" value="Nudix"/>
    <property type="match status" value="1"/>
</dbReference>
<accession>A0AAE3HF01</accession>
<sequence>MLIRNCSGGIVFYNEKVFIIKNDKEEWVLPKGVIRSNELSFEVALKRVFKEGGIKAEIVSTAGETSYEFYSYSRKKPVCNQITWYIMESDNENFEINKEEGFTGGGYFPIHEAIDKITYSQDKALVRLSYEKYRDLRKVVYA</sequence>
<gene>
    <name evidence="2" type="ORF">NSA47_04375</name>
</gene>
<dbReference type="Pfam" id="PF00293">
    <property type="entry name" value="NUDIX"/>
    <property type="match status" value="1"/>
</dbReference>
<dbReference type="EMBL" id="JANKAS010000002">
    <property type="protein sequence ID" value="MCR1898224.1"/>
    <property type="molecule type" value="Genomic_DNA"/>
</dbReference>
<dbReference type="Proteomes" id="UP001205748">
    <property type="component" value="Unassembled WGS sequence"/>
</dbReference>
<dbReference type="RefSeq" id="WP_257529678.1">
    <property type="nucleotide sequence ID" value="NZ_JANKAS010000002.1"/>
</dbReference>
<proteinExistence type="predicted"/>
<dbReference type="GO" id="GO:0016787">
    <property type="term" value="F:hydrolase activity"/>
    <property type="evidence" value="ECO:0007669"/>
    <property type="project" value="UniProtKB-KW"/>
</dbReference>
<evidence type="ECO:0000313" key="3">
    <source>
        <dbReference type="Proteomes" id="UP001205748"/>
    </source>
</evidence>
<feature type="domain" description="Nudix hydrolase" evidence="1">
    <location>
        <begin position="1"/>
        <end position="131"/>
    </location>
</feature>
<dbReference type="InterPro" id="IPR015797">
    <property type="entry name" value="NUDIX_hydrolase-like_dom_sf"/>
</dbReference>